<evidence type="ECO:0008006" key="5">
    <source>
        <dbReference type="Google" id="ProtNLM"/>
    </source>
</evidence>
<feature type="transmembrane region" description="Helical" evidence="2">
    <location>
        <begin position="149"/>
        <end position="166"/>
    </location>
</feature>
<evidence type="ECO:0000256" key="1">
    <source>
        <dbReference type="SAM" id="MobiDB-lite"/>
    </source>
</evidence>
<accession>A0A8X7W558</accession>
<dbReference type="PANTHER" id="PTHR12242:SF40">
    <property type="entry name" value="BNAA03G53740D PROTEIN"/>
    <property type="match status" value="1"/>
</dbReference>
<dbReference type="AlphaFoldDB" id="A0A8X7W558"/>
<gene>
    <name evidence="3" type="ORF">Bca52824_016480</name>
</gene>
<feature type="compositionally biased region" description="Polar residues" evidence="1">
    <location>
        <begin position="62"/>
        <end position="71"/>
    </location>
</feature>
<keyword evidence="2" id="KW-1133">Transmembrane helix</keyword>
<keyword evidence="2" id="KW-0472">Membrane</keyword>
<keyword evidence="2" id="KW-0812">Transmembrane</keyword>
<keyword evidence="4" id="KW-1185">Reference proteome</keyword>
<dbReference type="OrthoDB" id="419711at2759"/>
<protein>
    <recommendedName>
        <fullName evidence="5">Transmembrane protein</fullName>
    </recommendedName>
</protein>
<feature type="transmembrane region" description="Helical" evidence="2">
    <location>
        <begin position="125"/>
        <end position="143"/>
    </location>
</feature>
<dbReference type="PANTHER" id="PTHR12242">
    <property type="entry name" value="OS02G0130600 PROTEIN-RELATED"/>
    <property type="match status" value="1"/>
</dbReference>
<organism evidence="3 4">
    <name type="scientific">Brassica carinata</name>
    <name type="common">Ethiopian mustard</name>
    <name type="synonym">Abyssinian cabbage</name>
    <dbReference type="NCBI Taxonomy" id="52824"/>
    <lineage>
        <taxon>Eukaryota</taxon>
        <taxon>Viridiplantae</taxon>
        <taxon>Streptophyta</taxon>
        <taxon>Embryophyta</taxon>
        <taxon>Tracheophyta</taxon>
        <taxon>Spermatophyta</taxon>
        <taxon>Magnoliopsida</taxon>
        <taxon>eudicotyledons</taxon>
        <taxon>Gunneridae</taxon>
        <taxon>Pentapetalae</taxon>
        <taxon>rosids</taxon>
        <taxon>malvids</taxon>
        <taxon>Brassicales</taxon>
        <taxon>Brassicaceae</taxon>
        <taxon>Brassiceae</taxon>
        <taxon>Brassica</taxon>
    </lineage>
</organism>
<dbReference type="EMBL" id="JAAMPC010000003">
    <property type="protein sequence ID" value="KAG2323267.1"/>
    <property type="molecule type" value="Genomic_DNA"/>
</dbReference>
<reference evidence="3 4" key="1">
    <citation type="submission" date="2020-02" db="EMBL/GenBank/DDBJ databases">
        <authorList>
            <person name="Ma Q."/>
            <person name="Huang Y."/>
            <person name="Song X."/>
            <person name="Pei D."/>
        </authorList>
    </citation>
    <scope>NUCLEOTIDE SEQUENCE [LARGE SCALE GENOMIC DNA]</scope>
    <source>
        <strain evidence="3">Sxm20200214</strain>
        <tissue evidence="3">Leaf</tissue>
    </source>
</reference>
<comment type="caution">
    <text evidence="3">The sequence shown here is derived from an EMBL/GenBank/DDBJ whole genome shotgun (WGS) entry which is preliminary data.</text>
</comment>
<proteinExistence type="predicted"/>
<dbReference type="GO" id="GO:0016020">
    <property type="term" value="C:membrane"/>
    <property type="evidence" value="ECO:0007669"/>
    <property type="project" value="TreeGrafter"/>
</dbReference>
<evidence type="ECO:0000313" key="4">
    <source>
        <dbReference type="Proteomes" id="UP000886595"/>
    </source>
</evidence>
<feature type="transmembrane region" description="Helical" evidence="2">
    <location>
        <begin position="178"/>
        <end position="198"/>
    </location>
</feature>
<dbReference type="Proteomes" id="UP000886595">
    <property type="component" value="Unassembled WGS sequence"/>
</dbReference>
<evidence type="ECO:0000256" key="2">
    <source>
        <dbReference type="SAM" id="Phobius"/>
    </source>
</evidence>
<feature type="region of interest" description="Disordered" evidence="1">
    <location>
        <begin position="44"/>
        <end position="82"/>
    </location>
</feature>
<name>A0A8X7W558_BRACI</name>
<evidence type="ECO:0000313" key="3">
    <source>
        <dbReference type="EMBL" id="KAG2323267.1"/>
    </source>
</evidence>
<sequence>MAERKYVDCEKSAMNAYKDYRVKTRSDASREDYGFLSRLSRCQGLEEGNPNVPGDRKINKKTAASATVKPNSKSPASSPIVSSALSMKSKAETALIHEEKGSYRPPIHAKTRMCLKLLTDMRDTIGAVLLTDGVFWFIIYPFLTSKEFNLDFFIVIKHSVNAVFLLGETFLNSLWFPLFRISYFVLWTDVFVILQWIVHACVSFWYAAVGLMHVPCFGVFALIVKLKYMWFSKCFSEEP</sequence>
<feature type="compositionally biased region" description="Low complexity" evidence="1">
    <location>
        <begin position="72"/>
        <end position="82"/>
    </location>
</feature>
<feature type="transmembrane region" description="Helical" evidence="2">
    <location>
        <begin position="204"/>
        <end position="224"/>
    </location>
</feature>